<dbReference type="InterPro" id="IPR000845">
    <property type="entry name" value="Nucleoside_phosphorylase_d"/>
</dbReference>
<sequence length="249" mass="27020">MIGIMAAMHEELKRIVTMLEDVSEEKVGHKTVYLGLLNHIQVVVVFSGWGKVASASTTTMLVERYHISKLVFTGVAGAIPQHLEIGDIVVGSSFVQHDMDCAGVLGIKRFEIPLLSLTEISAASSDVILAKTASEKYLADDLTSDVDATELSNLGVTKPVVYTGLIASGDQFISSVEKQRELLSTLPDLLAVEMEGAAVAQVAYEYSLPFTVIRIISDKANHDSMIDFPRFIEQVASHFTAGIIKRLIV</sequence>
<dbReference type="OrthoDB" id="9792278at2"/>
<dbReference type="GO" id="GO:0019284">
    <property type="term" value="P:L-methionine salvage from S-adenosylmethionine"/>
    <property type="evidence" value="ECO:0007669"/>
    <property type="project" value="TreeGrafter"/>
</dbReference>
<evidence type="ECO:0000259" key="6">
    <source>
        <dbReference type="Pfam" id="PF01048"/>
    </source>
</evidence>
<evidence type="ECO:0000313" key="7">
    <source>
        <dbReference type="EMBL" id="TCJ83309.1"/>
    </source>
</evidence>
<protein>
    <recommendedName>
        <fullName evidence="2">adenosylhomocysteine nucleosidase</fullName>
        <ecNumber evidence="2">3.2.2.9</ecNumber>
    </recommendedName>
</protein>
<dbReference type="Pfam" id="PF01048">
    <property type="entry name" value="PNP_UDP_1"/>
    <property type="match status" value="1"/>
</dbReference>
<evidence type="ECO:0000256" key="5">
    <source>
        <dbReference type="ARBA" id="ARBA00023167"/>
    </source>
</evidence>
<evidence type="ECO:0000256" key="4">
    <source>
        <dbReference type="ARBA" id="ARBA00022801"/>
    </source>
</evidence>
<dbReference type="EC" id="3.2.2.9" evidence="2"/>
<dbReference type="NCBIfam" id="NF004079">
    <property type="entry name" value="PRK05584.1"/>
    <property type="match status" value="1"/>
</dbReference>
<dbReference type="PANTHER" id="PTHR46832">
    <property type="entry name" value="5'-METHYLTHIOADENOSINE/S-ADENOSYLHOMOCYSTEINE NUCLEOSIDASE"/>
    <property type="match status" value="1"/>
</dbReference>
<evidence type="ECO:0000256" key="1">
    <source>
        <dbReference type="ARBA" id="ARBA00004945"/>
    </source>
</evidence>
<dbReference type="CDD" id="cd09008">
    <property type="entry name" value="MTAN"/>
    <property type="match status" value="1"/>
</dbReference>
<evidence type="ECO:0000256" key="2">
    <source>
        <dbReference type="ARBA" id="ARBA00011974"/>
    </source>
</evidence>
<feature type="domain" description="Nucleoside phosphorylase" evidence="6">
    <location>
        <begin position="2"/>
        <end position="248"/>
    </location>
</feature>
<evidence type="ECO:0000313" key="8">
    <source>
        <dbReference type="Proteomes" id="UP000294887"/>
    </source>
</evidence>
<dbReference type="Proteomes" id="UP000294887">
    <property type="component" value="Unassembled WGS sequence"/>
</dbReference>
<dbReference type="NCBIfam" id="TIGR01704">
    <property type="entry name" value="MTA_SAH-Nsdase"/>
    <property type="match status" value="1"/>
</dbReference>
<dbReference type="GO" id="GO:0019509">
    <property type="term" value="P:L-methionine salvage from methylthioadenosine"/>
    <property type="evidence" value="ECO:0007669"/>
    <property type="project" value="UniProtKB-UniPathway"/>
</dbReference>
<keyword evidence="3" id="KW-0028">Amino-acid biosynthesis</keyword>
<dbReference type="GO" id="GO:0005829">
    <property type="term" value="C:cytosol"/>
    <property type="evidence" value="ECO:0007669"/>
    <property type="project" value="TreeGrafter"/>
</dbReference>
<dbReference type="UniPathway" id="UPA00904">
    <property type="reaction ID" value="UER00871"/>
</dbReference>
<organism evidence="7 8">
    <name type="scientific">Cocleimonas flava</name>
    <dbReference type="NCBI Taxonomy" id="634765"/>
    <lineage>
        <taxon>Bacteria</taxon>
        <taxon>Pseudomonadati</taxon>
        <taxon>Pseudomonadota</taxon>
        <taxon>Gammaproteobacteria</taxon>
        <taxon>Thiotrichales</taxon>
        <taxon>Thiotrichaceae</taxon>
        <taxon>Cocleimonas</taxon>
    </lineage>
</organism>
<accession>A0A4R1EU47</accession>
<evidence type="ECO:0000256" key="3">
    <source>
        <dbReference type="ARBA" id="ARBA00022605"/>
    </source>
</evidence>
<name>A0A4R1EU47_9GAMM</name>
<reference evidence="7 8" key="1">
    <citation type="submission" date="2019-03" db="EMBL/GenBank/DDBJ databases">
        <title>Genomic Encyclopedia of Type Strains, Phase IV (KMG-IV): sequencing the most valuable type-strain genomes for metagenomic binning, comparative biology and taxonomic classification.</title>
        <authorList>
            <person name="Goeker M."/>
        </authorList>
    </citation>
    <scope>NUCLEOTIDE SEQUENCE [LARGE SCALE GENOMIC DNA]</scope>
    <source>
        <strain evidence="7 8">DSM 24830</strain>
    </source>
</reference>
<dbReference type="EMBL" id="SMFQ01000005">
    <property type="protein sequence ID" value="TCJ83309.1"/>
    <property type="molecule type" value="Genomic_DNA"/>
</dbReference>
<dbReference type="RefSeq" id="WP_131907780.1">
    <property type="nucleotide sequence ID" value="NZ_BAAAFU010000007.1"/>
</dbReference>
<dbReference type="PANTHER" id="PTHR46832:SF1">
    <property type="entry name" value="5'-METHYLTHIOADENOSINE_S-ADENOSYLHOMOCYSTEINE NUCLEOSIDASE"/>
    <property type="match status" value="1"/>
</dbReference>
<keyword evidence="8" id="KW-1185">Reference proteome</keyword>
<dbReference type="AlphaFoldDB" id="A0A4R1EU47"/>
<dbReference type="GO" id="GO:0008782">
    <property type="term" value="F:adenosylhomocysteine nucleosidase activity"/>
    <property type="evidence" value="ECO:0007669"/>
    <property type="project" value="UniProtKB-EC"/>
</dbReference>
<comment type="caution">
    <text evidence="7">The sequence shown here is derived from an EMBL/GenBank/DDBJ whole genome shotgun (WGS) entry which is preliminary data.</text>
</comment>
<comment type="pathway">
    <text evidence="1">Amino-acid biosynthesis; L-methionine biosynthesis via salvage pathway; S-methyl-5-thio-alpha-D-ribose 1-phosphate from S-methyl-5'-thioadenosine (hydrolase route): step 1/2.</text>
</comment>
<dbReference type="InterPro" id="IPR010049">
    <property type="entry name" value="MTA_SAH_Nsdase"/>
</dbReference>
<dbReference type="SUPFAM" id="SSF53167">
    <property type="entry name" value="Purine and uridine phosphorylases"/>
    <property type="match status" value="1"/>
</dbReference>
<dbReference type="InterPro" id="IPR035994">
    <property type="entry name" value="Nucleoside_phosphorylase_sf"/>
</dbReference>
<dbReference type="GO" id="GO:0008930">
    <property type="term" value="F:methylthioadenosine nucleosidase activity"/>
    <property type="evidence" value="ECO:0007669"/>
    <property type="project" value="InterPro"/>
</dbReference>
<keyword evidence="5" id="KW-0486">Methionine biosynthesis</keyword>
<gene>
    <name evidence="7" type="ORF">EV695_4050</name>
</gene>
<proteinExistence type="predicted"/>
<dbReference type="Gene3D" id="3.40.50.1580">
    <property type="entry name" value="Nucleoside phosphorylase domain"/>
    <property type="match status" value="1"/>
</dbReference>
<dbReference type="GO" id="GO:0009164">
    <property type="term" value="P:nucleoside catabolic process"/>
    <property type="evidence" value="ECO:0007669"/>
    <property type="project" value="InterPro"/>
</dbReference>
<keyword evidence="4" id="KW-0378">Hydrolase</keyword>